<evidence type="ECO:0000313" key="2">
    <source>
        <dbReference type="Proteomes" id="UP000181917"/>
    </source>
</evidence>
<gene>
    <name evidence="1" type="ORF">SAMN04489742_2303</name>
</gene>
<accession>A0A1H1D8I7</accession>
<name>A0A1H1D8I7_9MICC</name>
<evidence type="ECO:0000313" key="1">
    <source>
        <dbReference type="EMBL" id="SDQ72508.1"/>
    </source>
</evidence>
<reference evidence="1 2" key="1">
    <citation type="submission" date="2016-10" db="EMBL/GenBank/DDBJ databases">
        <authorList>
            <person name="de Groot N.N."/>
        </authorList>
    </citation>
    <scope>NUCLEOTIDE SEQUENCE [LARGE SCALE GENOMIC DNA]</scope>
    <source>
        <strain evidence="1 2">DSM 20117</strain>
    </source>
</reference>
<dbReference type="EMBL" id="FNKH01000002">
    <property type="protein sequence ID" value="SDQ72508.1"/>
    <property type="molecule type" value="Genomic_DNA"/>
</dbReference>
<dbReference type="AlphaFoldDB" id="A0A1H1D8I7"/>
<keyword evidence="2" id="KW-1185">Reference proteome</keyword>
<proteinExistence type="predicted"/>
<organism evidence="1 2">
    <name type="scientific">Crystallibacter crystallopoietes</name>
    <dbReference type="NCBI Taxonomy" id="37928"/>
    <lineage>
        <taxon>Bacteria</taxon>
        <taxon>Bacillati</taxon>
        <taxon>Actinomycetota</taxon>
        <taxon>Actinomycetes</taxon>
        <taxon>Micrococcales</taxon>
        <taxon>Micrococcaceae</taxon>
        <taxon>Crystallibacter</taxon>
    </lineage>
</organism>
<protein>
    <submittedName>
        <fullName evidence="1">Uncharacterized protein</fullName>
    </submittedName>
</protein>
<sequence length="45" mass="5276">MRMPNTTITDRDFYRSSSLMLPLKSCHLGYFLETAGFFELRDNSL</sequence>
<dbReference type="Proteomes" id="UP000181917">
    <property type="component" value="Unassembled WGS sequence"/>
</dbReference>